<organism evidence="5 6">
    <name type="scientific">Pseudoloma neurophilia</name>
    <dbReference type="NCBI Taxonomy" id="146866"/>
    <lineage>
        <taxon>Eukaryota</taxon>
        <taxon>Fungi</taxon>
        <taxon>Fungi incertae sedis</taxon>
        <taxon>Microsporidia</taxon>
        <taxon>Pseudoloma</taxon>
    </lineage>
</organism>
<keyword evidence="1 3" id="KW-0547">Nucleotide-binding</keyword>
<reference evidence="5 6" key="1">
    <citation type="submission" date="2015-07" db="EMBL/GenBank/DDBJ databases">
        <title>The genome of Pseudoloma neurophilia, a relevant intracellular parasite of the zebrafish.</title>
        <authorList>
            <person name="Ndikumana S."/>
            <person name="Pelin A."/>
            <person name="Sanders J."/>
            <person name="Corradi N."/>
        </authorList>
    </citation>
    <scope>NUCLEOTIDE SEQUENCE [LARGE SCALE GENOMIC DNA]</scope>
    <source>
        <strain evidence="5 6">MK1</strain>
    </source>
</reference>
<dbReference type="PANTHER" id="PTHR19375">
    <property type="entry name" value="HEAT SHOCK PROTEIN 70KDA"/>
    <property type="match status" value="1"/>
</dbReference>
<gene>
    <name evidence="5" type="ORF">M153_3510005249</name>
</gene>
<dbReference type="SUPFAM" id="SSF53067">
    <property type="entry name" value="Actin-like ATPase domain"/>
    <property type="match status" value="2"/>
</dbReference>
<keyword evidence="6" id="KW-1185">Reference proteome</keyword>
<evidence type="ECO:0000313" key="5">
    <source>
        <dbReference type="EMBL" id="KRH94189.1"/>
    </source>
</evidence>
<evidence type="ECO:0000256" key="3">
    <source>
        <dbReference type="RuleBase" id="RU003322"/>
    </source>
</evidence>
<sequence>MVEDNSKKSSKAIGIDLGTTYSCVCAYRNGELTVISNTEGHRITPSIVAFDEDGGRIIGTTAAHRLSTHPEKVVYDVKRLIGRGYDSTILASSIKKWPFKIVRWDHNKKGPTDIVAPSSTVDNIKIAIPKMDQNNNLTYMYHDPMEISSYILGNLKEAAEQVLGEKVTFAVITVPAHFNDNQKDKTRIAAQIAGFKEIRLLNEPTAAALSYAYDKSKRSEPQKEEKVLVFDLGGGTLDVSVVKFEPPTEGGSIAEVLNTDGDTFLGGVDFDNKMYEHCLQRFLQKNKKENLTEESIQHRAKRRLRTACEQAKRFLSTSNTAHVEVECFHGTLNLSETITRVMFDKMNELYFNQCMARVKGCLLGLKNIKVEYDDQKLLRPECLTGQNLTLLNEAKNEIDRVIVVGGSSRIIKLQEMLEEIFGKNKLDKSAHPDEAIARGAAYHAALVSGGTALDEECPMLLLDTVPLNISIETLGGVATTLIKKNTIRPCTKTEVFSTAADNQTSVTINIYEGLGSMVSSNNIIGSFNLTGIAPAKRGVPQIEVTCDVDNNGILVVSAKDRSSNKSEQLTVSNENRQTTPEQVEEMINKFKEYEKVDQEKREAVDAKNEYEQMLYGLSDQLEQMKPQFESQGRQNDYKDLDKTIKSHMDWIHSNPNASKADYENKKTELTELMKRFGGAAPPPHGGSEGFGHTTGSKVDEVD</sequence>
<keyword evidence="2 3" id="KW-0067">ATP-binding</keyword>
<dbReference type="VEuPathDB" id="MicrosporidiaDB:M153_3510005249"/>
<protein>
    <submittedName>
        <fullName evidence="5">Molecular chaperones HSP70/HSC70, HSP70 superfamily</fullName>
    </submittedName>
</protein>
<dbReference type="InterPro" id="IPR029048">
    <property type="entry name" value="HSP70_C_sf"/>
</dbReference>
<dbReference type="Proteomes" id="UP000051530">
    <property type="component" value="Unassembled WGS sequence"/>
</dbReference>
<dbReference type="Gene3D" id="3.30.420.40">
    <property type="match status" value="2"/>
</dbReference>
<evidence type="ECO:0000256" key="1">
    <source>
        <dbReference type="ARBA" id="ARBA00022741"/>
    </source>
</evidence>
<dbReference type="SUPFAM" id="SSF100920">
    <property type="entry name" value="Heat shock protein 70kD (HSP70), peptide-binding domain"/>
    <property type="match status" value="1"/>
</dbReference>
<dbReference type="Gene3D" id="2.60.34.10">
    <property type="entry name" value="Substrate Binding Domain Of DNAk, Chain A, domain 1"/>
    <property type="match status" value="1"/>
</dbReference>
<dbReference type="AlphaFoldDB" id="A0A0R0LXZ0"/>
<evidence type="ECO:0000256" key="4">
    <source>
        <dbReference type="SAM" id="MobiDB-lite"/>
    </source>
</evidence>
<dbReference type="InterPro" id="IPR043129">
    <property type="entry name" value="ATPase_NBD"/>
</dbReference>
<dbReference type="CDD" id="cd24028">
    <property type="entry name" value="ASKHA_NBD_HSP70_HSPA1-like"/>
    <property type="match status" value="1"/>
</dbReference>
<dbReference type="EMBL" id="LGUB01000121">
    <property type="protein sequence ID" value="KRH94189.1"/>
    <property type="molecule type" value="Genomic_DNA"/>
</dbReference>
<dbReference type="GO" id="GO:0005524">
    <property type="term" value="F:ATP binding"/>
    <property type="evidence" value="ECO:0007669"/>
    <property type="project" value="UniProtKB-KW"/>
</dbReference>
<dbReference type="GO" id="GO:0140662">
    <property type="term" value="F:ATP-dependent protein folding chaperone"/>
    <property type="evidence" value="ECO:0007669"/>
    <property type="project" value="InterPro"/>
</dbReference>
<comment type="caution">
    <text evidence="5">The sequence shown here is derived from an EMBL/GenBank/DDBJ whole genome shotgun (WGS) entry which is preliminary data.</text>
</comment>
<dbReference type="Gene3D" id="1.20.1270.10">
    <property type="match status" value="1"/>
</dbReference>
<dbReference type="PROSITE" id="PS00297">
    <property type="entry name" value="HSP70_1"/>
    <property type="match status" value="1"/>
</dbReference>
<dbReference type="SUPFAM" id="SSF100934">
    <property type="entry name" value="Heat shock protein 70kD (HSP70), C-terminal subdomain"/>
    <property type="match status" value="1"/>
</dbReference>
<dbReference type="InterPro" id="IPR013126">
    <property type="entry name" value="Hsp_70_fam"/>
</dbReference>
<evidence type="ECO:0000313" key="6">
    <source>
        <dbReference type="Proteomes" id="UP000051530"/>
    </source>
</evidence>
<dbReference type="PRINTS" id="PR00301">
    <property type="entry name" value="HEATSHOCK70"/>
</dbReference>
<dbReference type="Pfam" id="PF00012">
    <property type="entry name" value="HSP70"/>
    <property type="match status" value="2"/>
</dbReference>
<name>A0A0R0LXZ0_9MICR</name>
<dbReference type="FunFam" id="3.90.640.10:FF:000003">
    <property type="entry name" value="Molecular chaperone DnaK"/>
    <property type="match status" value="1"/>
</dbReference>
<dbReference type="PROSITE" id="PS00329">
    <property type="entry name" value="HSP70_2"/>
    <property type="match status" value="1"/>
</dbReference>
<accession>A0A0R0LXZ0</accession>
<proteinExistence type="inferred from homology"/>
<dbReference type="OrthoDB" id="2401965at2759"/>
<evidence type="ECO:0000256" key="2">
    <source>
        <dbReference type="ARBA" id="ARBA00022840"/>
    </source>
</evidence>
<feature type="region of interest" description="Disordered" evidence="4">
    <location>
        <begin position="676"/>
        <end position="702"/>
    </location>
</feature>
<dbReference type="Gene3D" id="3.90.640.10">
    <property type="entry name" value="Actin, Chain A, domain 4"/>
    <property type="match status" value="1"/>
</dbReference>
<dbReference type="InterPro" id="IPR029047">
    <property type="entry name" value="HSP70_peptide-bd_sf"/>
</dbReference>
<dbReference type="InterPro" id="IPR018181">
    <property type="entry name" value="Heat_shock_70_CS"/>
</dbReference>
<comment type="similarity">
    <text evidence="3">Belongs to the heat shock protein 70 family.</text>
</comment>